<evidence type="ECO:0000259" key="7">
    <source>
        <dbReference type="Pfam" id="PF02601"/>
    </source>
</evidence>
<dbReference type="NCBIfam" id="TIGR00237">
    <property type="entry name" value="xseA"/>
    <property type="match status" value="1"/>
</dbReference>
<sequence length="394" mass="45055">MKKPLTVKQFNEYIKSNIKHDPIFRRIFISGELSNVRINNQHLYFSLKEDSDLIDCVIYYYEDKDITFDFEPGKNVLVRGSLSYNNFSSRLIIIASEVEDEGLSKTYLEFLKIKEEFIKKGYFDPKNKKPIDKLVKKIGLITSKDGAAIVDFISMINSRPNDIKIFLNSVKVQGDMSPGLIAQGINKLDLLDLDVIVLTRGGGSNEDLSSFNHKEVIEAINKAKTPIISAIGHNIDRTLSDLASDLSLQTPTEAGSYLISFYEDYHKNLENLFKQRTKDIENILENYELKLKFLKKRIDISNPKLILDAKSKEISSLGVRIEKTIRDNFVYNDHKLKSLSFNLKAVEKIIEYSKKHIQIEHNNILVFSKHSLKADDLVKLVFSDGEVIARIIDG</sequence>
<dbReference type="InterPro" id="IPR020579">
    <property type="entry name" value="Exonuc_VII_lsu_C"/>
</dbReference>
<evidence type="ECO:0000256" key="2">
    <source>
        <dbReference type="ARBA" id="ARBA00022722"/>
    </source>
</evidence>
<dbReference type="HAMAP" id="MF_00378">
    <property type="entry name" value="Exonuc_7_L"/>
    <property type="match status" value="1"/>
</dbReference>
<feature type="domain" description="OB-fold nucleic acid binding" evidence="8">
    <location>
        <begin position="5"/>
        <end position="98"/>
    </location>
</feature>
<dbReference type="Pfam" id="PF02601">
    <property type="entry name" value="Exonuc_VII_L"/>
    <property type="match status" value="1"/>
</dbReference>
<dbReference type="RefSeq" id="WP_410035535.1">
    <property type="nucleotide sequence ID" value="NZ_JBGMEF010000018.1"/>
</dbReference>
<feature type="domain" description="Exonuclease VII large subunit C-terminal" evidence="7">
    <location>
        <begin position="122"/>
        <end position="358"/>
    </location>
</feature>
<keyword evidence="2 5" id="KW-0540">Nuclease</keyword>
<proteinExistence type="inferred from homology"/>
<dbReference type="Gene3D" id="2.40.50.140">
    <property type="entry name" value="Nucleic acid-binding proteins"/>
    <property type="match status" value="1"/>
</dbReference>
<evidence type="ECO:0000256" key="1">
    <source>
        <dbReference type="ARBA" id="ARBA00022490"/>
    </source>
</evidence>
<evidence type="ECO:0000313" key="9">
    <source>
        <dbReference type="EMBL" id="MFO3667132.1"/>
    </source>
</evidence>
<keyword evidence="3 5" id="KW-0378">Hydrolase</keyword>
<dbReference type="EC" id="3.1.11.6" evidence="5"/>
<dbReference type="Pfam" id="PF13742">
    <property type="entry name" value="tRNA_anti_2"/>
    <property type="match status" value="1"/>
</dbReference>
<keyword evidence="1 5" id="KW-0963">Cytoplasm</keyword>
<organism evidence="9 10">
    <name type="scientific">Anaerococcus kampingae</name>
    <dbReference type="NCBI Taxonomy" id="3115614"/>
    <lineage>
        <taxon>Bacteria</taxon>
        <taxon>Bacillati</taxon>
        <taxon>Bacillota</taxon>
        <taxon>Tissierellia</taxon>
        <taxon>Tissierellales</taxon>
        <taxon>Peptoniphilaceae</taxon>
        <taxon>Anaerococcus</taxon>
    </lineage>
</organism>
<name>A0ABW9MCT7_9FIRM</name>
<gene>
    <name evidence="5 9" type="primary">xseA</name>
    <name evidence="9" type="ORF">ACCQ42_05040</name>
</gene>
<reference evidence="9 10" key="1">
    <citation type="journal article" date="2025" name="Anaerobe">
        <title>Description of Anaerococcus kampingiae sp. nov., Anaerococcus groningensis sp. nov., Anaerococcus martiniensis sp. nov., and Anaerococcus cruorum sp. nov., isolated from human clinical specimens.</title>
        <authorList>
            <person name="Boiten K.E."/>
            <person name="Meijer J."/>
            <person name="van Wezel E.M."/>
            <person name="Veloo A.C.M."/>
        </authorList>
    </citation>
    <scope>NUCLEOTIDE SEQUENCE [LARGE SCALE GENOMIC DNA]</scope>
    <source>
        <strain evidence="9 10">ENR0874</strain>
    </source>
</reference>
<dbReference type="GO" id="GO:0008855">
    <property type="term" value="F:exodeoxyribonuclease VII activity"/>
    <property type="evidence" value="ECO:0007669"/>
    <property type="project" value="UniProtKB-EC"/>
</dbReference>
<accession>A0ABW9MCT7</accession>
<comment type="similarity">
    <text evidence="5 6">Belongs to the XseA family.</text>
</comment>
<dbReference type="Proteomes" id="UP001637994">
    <property type="component" value="Unassembled WGS sequence"/>
</dbReference>
<evidence type="ECO:0000256" key="4">
    <source>
        <dbReference type="ARBA" id="ARBA00022839"/>
    </source>
</evidence>
<comment type="function">
    <text evidence="5">Bidirectionally degrades single-stranded DNA into large acid-insoluble oligonucleotides, which are then degraded further into small acid-soluble oligonucleotides.</text>
</comment>
<dbReference type="InterPro" id="IPR025824">
    <property type="entry name" value="OB-fold_nuc-bd_dom"/>
</dbReference>
<dbReference type="PANTHER" id="PTHR30008:SF0">
    <property type="entry name" value="EXODEOXYRIBONUCLEASE 7 LARGE SUBUNIT"/>
    <property type="match status" value="1"/>
</dbReference>
<evidence type="ECO:0000256" key="3">
    <source>
        <dbReference type="ARBA" id="ARBA00022801"/>
    </source>
</evidence>
<comment type="subcellular location">
    <subcellularLocation>
        <location evidence="5 6">Cytoplasm</location>
    </subcellularLocation>
</comment>
<comment type="subunit">
    <text evidence="5">Heterooligomer composed of large and small subunits.</text>
</comment>
<comment type="caution">
    <text evidence="9">The sequence shown here is derived from an EMBL/GenBank/DDBJ whole genome shotgun (WGS) entry which is preliminary data.</text>
</comment>
<dbReference type="InterPro" id="IPR012340">
    <property type="entry name" value="NA-bd_OB-fold"/>
</dbReference>
<dbReference type="EMBL" id="JBGMEF010000018">
    <property type="protein sequence ID" value="MFO3667132.1"/>
    <property type="molecule type" value="Genomic_DNA"/>
</dbReference>
<evidence type="ECO:0000313" key="10">
    <source>
        <dbReference type="Proteomes" id="UP001637994"/>
    </source>
</evidence>
<evidence type="ECO:0000256" key="6">
    <source>
        <dbReference type="RuleBase" id="RU004355"/>
    </source>
</evidence>
<dbReference type="InterPro" id="IPR003753">
    <property type="entry name" value="Exonuc_VII_L"/>
</dbReference>
<evidence type="ECO:0000256" key="5">
    <source>
        <dbReference type="HAMAP-Rule" id="MF_00378"/>
    </source>
</evidence>
<keyword evidence="10" id="KW-1185">Reference proteome</keyword>
<protein>
    <recommendedName>
        <fullName evidence="5">Exodeoxyribonuclease 7 large subunit</fullName>
        <ecNumber evidence="5">3.1.11.6</ecNumber>
    </recommendedName>
    <alternativeName>
        <fullName evidence="5">Exodeoxyribonuclease VII large subunit</fullName>
        <shortName evidence="5">Exonuclease VII large subunit</shortName>
    </alternativeName>
</protein>
<keyword evidence="4 5" id="KW-0269">Exonuclease</keyword>
<dbReference type="PANTHER" id="PTHR30008">
    <property type="entry name" value="EXODEOXYRIBONUCLEASE 7 LARGE SUBUNIT"/>
    <property type="match status" value="1"/>
</dbReference>
<dbReference type="CDD" id="cd04489">
    <property type="entry name" value="ExoVII_LU_OBF"/>
    <property type="match status" value="1"/>
</dbReference>
<evidence type="ECO:0000259" key="8">
    <source>
        <dbReference type="Pfam" id="PF13742"/>
    </source>
</evidence>
<comment type="catalytic activity">
    <reaction evidence="5 6">
        <text>Exonucleolytic cleavage in either 5'- to 3'- or 3'- to 5'-direction to yield nucleoside 5'-phosphates.</text>
        <dbReference type="EC" id="3.1.11.6"/>
    </reaction>
</comment>